<comment type="caution">
    <text evidence="1">The sequence shown here is derived from an EMBL/GenBank/DDBJ whole genome shotgun (WGS) entry which is preliminary data.</text>
</comment>
<sequence length="59" mass="6552">MKRKKSIADILFKDEELKGEEDVLTEEEIEGYSACSENQEKCAVDCGSTFVLPAISPLN</sequence>
<keyword evidence="2" id="KW-1185">Reference proteome</keyword>
<protein>
    <submittedName>
        <fullName evidence="1">Uncharacterized protein</fullName>
    </submittedName>
</protein>
<proteinExistence type="predicted"/>
<dbReference type="EMBL" id="JADCKL010000011">
    <property type="protein sequence ID" value="MBE5063860.1"/>
    <property type="molecule type" value="Genomic_DNA"/>
</dbReference>
<evidence type="ECO:0000313" key="2">
    <source>
        <dbReference type="Proteomes" id="UP000758652"/>
    </source>
</evidence>
<dbReference type="Proteomes" id="UP000758652">
    <property type="component" value="Unassembled WGS sequence"/>
</dbReference>
<name>A0ABR9RM82_9FIRM</name>
<evidence type="ECO:0000313" key="1">
    <source>
        <dbReference type="EMBL" id="MBE5063860.1"/>
    </source>
</evidence>
<gene>
    <name evidence="1" type="ORF">INF30_11415</name>
</gene>
<organism evidence="1 2">
    <name type="scientific">Claveliimonas monacensis</name>
    <dbReference type="NCBI Taxonomy" id="2779351"/>
    <lineage>
        <taxon>Bacteria</taxon>
        <taxon>Bacillati</taxon>
        <taxon>Bacillota</taxon>
        <taxon>Clostridia</taxon>
        <taxon>Lachnospirales</taxon>
        <taxon>Lachnospiraceae</taxon>
        <taxon>Claveliimonas</taxon>
    </lineage>
</organism>
<reference evidence="1 2" key="1">
    <citation type="submission" date="2020-10" db="EMBL/GenBank/DDBJ databases">
        <title>ChiBAC.</title>
        <authorList>
            <person name="Zenner C."/>
            <person name="Hitch T.C.A."/>
            <person name="Clavel T."/>
        </authorList>
    </citation>
    <scope>NUCLEOTIDE SEQUENCE [LARGE SCALE GENOMIC DNA]</scope>
    <source>
        <strain evidence="1 2">DSM 108991</strain>
    </source>
</reference>
<dbReference type="RefSeq" id="WP_226395271.1">
    <property type="nucleotide sequence ID" value="NZ_JADCKL010000011.1"/>
</dbReference>
<accession>A0ABR9RM82</accession>